<dbReference type="PANTHER" id="PTHR47981:SF43">
    <property type="entry name" value="RAS-RELATED PROTEIN RAB"/>
    <property type="match status" value="1"/>
</dbReference>
<dbReference type="EMBL" id="VEVO01000023">
    <property type="protein sequence ID" value="KAF0023040.1"/>
    <property type="molecule type" value="Genomic_DNA"/>
</dbReference>
<dbReference type="SMART" id="SM00175">
    <property type="entry name" value="RAB"/>
    <property type="match status" value="1"/>
</dbReference>
<dbReference type="GO" id="GO:0005525">
    <property type="term" value="F:GTP binding"/>
    <property type="evidence" value="ECO:0007669"/>
    <property type="project" value="UniProtKB-KW"/>
</dbReference>
<evidence type="ECO:0000313" key="5">
    <source>
        <dbReference type="Proteomes" id="UP000438429"/>
    </source>
</evidence>
<dbReference type="GO" id="GO:0090385">
    <property type="term" value="P:phagosome-lysosome fusion"/>
    <property type="evidence" value="ECO:0007669"/>
    <property type="project" value="TreeGrafter"/>
</dbReference>
<evidence type="ECO:0000256" key="3">
    <source>
        <dbReference type="ARBA" id="ARBA00023134"/>
    </source>
</evidence>
<keyword evidence="3" id="KW-0342">GTP-binding</keyword>
<dbReference type="GO" id="GO:0005770">
    <property type="term" value="C:late endosome"/>
    <property type="evidence" value="ECO:0007669"/>
    <property type="project" value="TreeGrafter"/>
</dbReference>
<dbReference type="Proteomes" id="UP000438429">
    <property type="component" value="Unassembled WGS sequence"/>
</dbReference>
<accession>A0A6A4RUJ6</accession>
<sequence length="239" mass="26711">MQIRERFFEHLLKSEKEIPPLLRGQELLTSQGNRFTKNDLVTGAIPQRTVRPARCALLRSCGAVTSSQAQGGRRVRRSEGRPESHTEAELTIWEMTNHPSHSNGMQSLRKEHLYKVLVIGDLGVGKTSVIRRYVHQSYSNNYRATIGVDFALKVLNWDSETVRLQLWDIAEGLVNICQPGRALSPDNGDTCRRGTVMCKAAAGPRECAVPWEYTGPAAAAAAFLTLQKMREHNEKLSSD</sequence>
<keyword evidence="2" id="KW-0547">Nucleotide-binding</keyword>
<protein>
    <recommendedName>
        <fullName evidence="6">Ras-related protein Rab-38</fullName>
    </recommendedName>
</protein>
<evidence type="ECO:0000256" key="2">
    <source>
        <dbReference type="ARBA" id="ARBA00022741"/>
    </source>
</evidence>
<proteinExistence type="inferred from homology"/>
<dbReference type="PROSITE" id="PS51419">
    <property type="entry name" value="RAB"/>
    <property type="match status" value="1"/>
</dbReference>
<dbReference type="GO" id="GO:0045335">
    <property type="term" value="C:phagocytic vesicle"/>
    <property type="evidence" value="ECO:0007669"/>
    <property type="project" value="TreeGrafter"/>
</dbReference>
<dbReference type="Pfam" id="PF00071">
    <property type="entry name" value="Ras"/>
    <property type="match status" value="1"/>
</dbReference>
<dbReference type="GO" id="GO:0008333">
    <property type="term" value="P:endosome to lysosome transport"/>
    <property type="evidence" value="ECO:0007669"/>
    <property type="project" value="TreeGrafter"/>
</dbReference>
<gene>
    <name evidence="4" type="ORF">F2P81_025021</name>
</gene>
<dbReference type="PRINTS" id="PR00449">
    <property type="entry name" value="RASTRNSFRMNG"/>
</dbReference>
<evidence type="ECO:0000313" key="4">
    <source>
        <dbReference type="EMBL" id="KAF0023040.1"/>
    </source>
</evidence>
<reference evidence="4 5" key="1">
    <citation type="submission" date="2019-06" db="EMBL/GenBank/DDBJ databases">
        <title>Draft genomes of female and male turbot (Scophthalmus maximus).</title>
        <authorList>
            <person name="Xu H."/>
            <person name="Xu X.-W."/>
            <person name="Shao C."/>
            <person name="Chen S."/>
        </authorList>
    </citation>
    <scope>NUCLEOTIDE SEQUENCE [LARGE SCALE GENOMIC DNA]</scope>
    <source>
        <strain evidence="4">Ysfricsl-2016a</strain>
        <tissue evidence="4">Blood</tissue>
    </source>
</reference>
<dbReference type="InterPro" id="IPR001806">
    <property type="entry name" value="Small_GTPase"/>
</dbReference>
<comment type="similarity">
    <text evidence="1">Belongs to the small GTPase superfamily. Rab family.</text>
</comment>
<organism evidence="4 5">
    <name type="scientific">Scophthalmus maximus</name>
    <name type="common">Turbot</name>
    <name type="synonym">Psetta maxima</name>
    <dbReference type="NCBI Taxonomy" id="52904"/>
    <lineage>
        <taxon>Eukaryota</taxon>
        <taxon>Metazoa</taxon>
        <taxon>Chordata</taxon>
        <taxon>Craniata</taxon>
        <taxon>Vertebrata</taxon>
        <taxon>Euteleostomi</taxon>
        <taxon>Actinopterygii</taxon>
        <taxon>Neopterygii</taxon>
        <taxon>Teleostei</taxon>
        <taxon>Neoteleostei</taxon>
        <taxon>Acanthomorphata</taxon>
        <taxon>Carangaria</taxon>
        <taxon>Pleuronectiformes</taxon>
        <taxon>Pleuronectoidei</taxon>
        <taxon>Scophthalmidae</taxon>
        <taxon>Scophthalmus</taxon>
    </lineage>
</organism>
<dbReference type="SUPFAM" id="SSF52540">
    <property type="entry name" value="P-loop containing nucleoside triphosphate hydrolases"/>
    <property type="match status" value="1"/>
</dbReference>
<dbReference type="GO" id="GO:0005764">
    <property type="term" value="C:lysosome"/>
    <property type="evidence" value="ECO:0007669"/>
    <property type="project" value="TreeGrafter"/>
</dbReference>
<name>A0A6A4RUJ6_SCOMX</name>
<evidence type="ECO:0008006" key="6">
    <source>
        <dbReference type="Google" id="ProtNLM"/>
    </source>
</evidence>
<dbReference type="PANTHER" id="PTHR47981">
    <property type="entry name" value="RAB FAMILY"/>
    <property type="match status" value="1"/>
</dbReference>
<evidence type="ECO:0000256" key="1">
    <source>
        <dbReference type="ARBA" id="ARBA00006270"/>
    </source>
</evidence>
<dbReference type="Gene3D" id="3.40.50.300">
    <property type="entry name" value="P-loop containing nucleotide triphosphate hydrolases"/>
    <property type="match status" value="1"/>
</dbReference>
<dbReference type="AlphaFoldDB" id="A0A6A4RUJ6"/>
<comment type="caution">
    <text evidence="4">The sequence shown here is derived from an EMBL/GenBank/DDBJ whole genome shotgun (WGS) entry which is preliminary data.</text>
</comment>
<dbReference type="GO" id="GO:0003924">
    <property type="term" value="F:GTPase activity"/>
    <property type="evidence" value="ECO:0007669"/>
    <property type="project" value="InterPro"/>
</dbReference>
<dbReference type="InterPro" id="IPR027417">
    <property type="entry name" value="P-loop_NTPase"/>
</dbReference>